<keyword evidence="1" id="KW-0812">Transmembrane</keyword>
<dbReference type="InterPro" id="IPR019652">
    <property type="entry name" value="DUF2509"/>
</dbReference>
<proteinExistence type="predicted"/>
<evidence type="ECO:0000313" key="3">
    <source>
        <dbReference type="Proteomes" id="UP000305202"/>
    </source>
</evidence>
<keyword evidence="3" id="KW-1185">Reference proteome</keyword>
<sequence length="146" mass="16185">MNSEQGGGTLAAIMGLLLLGMTTLLVWQRTQSAWRDILRDEQQYLTAFHRAESALSWGMSQYWRGDDAPLAQCRRPIGEPFRACLVVSGAGEGWLLRGESGDPDERTGDITLYRRVAPRLADKGTAGERLYVLDAVVRGWQDYPAG</sequence>
<dbReference type="Proteomes" id="UP000305202">
    <property type="component" value="Unassembled WGS sequence"/>
</dbReference>
<protein>
    <submittedName>
        <fullName evidence="2">DUF2509 family protein</fullName>
    </submittedName>
</protein>
<dbReference type="RefSeq" id="WP_136990392.1">
    <property type="nucleotide sequence ID" value="NZ_SZPQ01000016.1"/>
</dbReference>
<dbReference type="EMBL" id="SZPQ01000016">
    <property type="protein sequence ID" value="TKI05930.1"/>
    <property type="molecule type" value="Genomic_DNA"/>
</dbReference>
<gene>
    <name evidence="2" type="ORF">FCN80_11970</name>
</gene>
<accession>A0ABY2SM42</accession>
<keyword evidence="1" id="KW-0472">Membrane</keyword>
<evidence type="ECO:0000313" key="2">
    <source>
        <dbReference type="EMBL" id="TKI05930.1"/>
    </source>
</evidence>
<feature type="transmembrane region" description="Helical" evidence="1">
    <location>
        <begin position="6"/>
        <end position="27"/>
    </location>
</feature>
<reference evidence="2 3" key="1">
    <citation type="submission" date="2019-04" db="EMBL/GenBank/DDBJ databases">
        <authorList>
            <person name="Li M."/>
            <person name="Gao C."/>
        </authorList>
    </citation>
    <scope>NUCLEOTIDE SEQUENCE [LARGE SCALE GENOMIC DNA]</scope>
    <source>
        <strain evidence="2 3">BGMRC 2031</strain>
    </source>
</reference>
<comment type="caution">
    <text evidence="2">The sequence shown here is derived from an EMBL/GenBank/DDBJ whole genome shotgun (WGS) entry which is preliminary data.</text>
</comment>
<organism evidence="2 3">
    <name type="scientific">Martelella alba</name>
    <dbReference type="NCBI Taxonomy" id="2590451"/>
    <lineage>
        <taxon>Bacteria</taxon>
        <taxon>Pseudomonadati</taxon>
        <taxon>Pseudomonadota</taxon>
        <taxon>Alphaproteobacteria</taxon>
        <taxon>Hyphomicrobiales</taxon>
        <taxon>Aurantimonadaceae</taxon>
        <taxon>Martelella</taxon>
    </lineage>
</organism>
<evidence type="ECO:0000256" key="1">
    <source>
        <dbReference type="SAM" id="Phobius"/>
    </source>
</evidence>
<keyword evidence="1" id="KW-1133">Transmembrane helix</keyword>
<name>A0ABY2SM42_9HYPH</name>
<dbReference type="Pfam" id="PF10713">
    <property type="entry name" value="DUF2509"/>
    <property type="match status" value="1"/>
</dbReference>